<feature type="region of interest" description="Disordered" evidence="1">
    <location>
        <begin position="150"/>
        <end position="186"/>
    </location>
</feature>
<accession>A0A652LCB7</accession>
<dbReference type="Pfam" id="PF12728">
    <property type="entry name" value="HTH_17"/>
    <property type="match status" value="1"/>
</dbReference>
<keyword evidence="3" id="KW-0238">DNA-binding</keyword>
<name>A0A652LCB7_9ACTN</name>
<dbReference type="InterPro" id="IPR041657">
    <property type="entry name" value="HTH_17"/>
</dbReference>
<sequence>MGCMSSRPMLTQREAAAACGVSRTTIRRRREAGDLPGAVQDPVRGWVIPVDDLLAAGLRLHAPSPPDKTAPAGTQERPVATVAEEQSTAALRAELERVRHEHALAVAQAEHGRLLAQAEAHLREQLGARGEHIADLQRALKALMPTLERPVLAQPSVPRQAQPEDGSAGSIEEEPAGGGRRRWRRT</sequence>
<protein>
    <submittedName>
        <fullName evidence="3">DNA-binding protein</fullName>
    </submittedName>
</protein>
<proteinExistence type="predicted"/>
<feature type="domain" description="Helix-turn-helix" evidence="2">
    <location>
        <begin position="9"/>
        <end position="55"/>
    </location>
</feature>
<reference evidence="3" key="1">
    <citation type="submission" date="2018-10" db="EMBL/GenBank/DDBJ databases">
        <authorList>
            <person name="Hariharan J."/>
            <person name="Choudoir M.J."/>
            <person name="Diebold P."/>
            <person name="Panke-Buisse K."/>
            <person name="Campbell A.N."/>
            <person name="Buckley D.H."/>
        </authorList>
    </citation>
    <scope>NUCLEOTIDE SEQUENCE</scope>
    <source>
        <strain evidence="3">Gb1</strain>
    </source>
</reference>
<evidence type="ECO:0000259" key="2">
    <source>
        <dbReference type="Pfam" id="PF12728"/>
    </source>
</evidence>
<dbReference type="AlphaFoldDB" id="A0A652LCB7"/>
<organism evidence="3">
    <name type="scientific">Streptomyces sp. gb1(2016)</name>
    <dbReference type="NCBI Taxonomy" id="1828321"/>
    <lineage>
        <taxon>Bacteria</taxon>
        <taxon>Bacillati</taxon>
        <taxon>Actinomycetota</taxon>
        <taxon>Actinomycetes</taxon>
        <taxon>Kitasatosporales</taxon>
        <taxon>Streptomycetaceae</taxon>
        <taxon>Streptomyces</taxon>
    </lineage>
</organism>
<dbReference type="EMBL" id="RDBM01000021">
    <property type="protein sequence ID" value="TXS32808.1"/>
    <property type="molecule type" value="Genomic_DNA"/>
</dbReference>
<comment type="caution">
    <text evidence="3">The sequence shown here is derived from an EMBL/GenBank/DDBJ whole genome shotgun (WGS) entry which is preliminary data.</text>
</comment>
<evidence type="ECO:0000313" key="3">
    <source>
        <dbReference type="EMBL" id="TXS32808.1"/>
    </source>
</evidence>
<dbReference type="GO" id="GO:0003677">
    <property type="term" value="F:DNA binding"/>
    <property type="evidence" value="ECO:0007669"/>
    <property type="project" value="UniProtKB-KW"/>
</dbReference>
<evidence type="ECO:0000256" key="1">
    <source>
        <dbReference type="SAM" id="MobiDB-lite"/>
    </source>
</evidence>
<gene>
    <name evidence="3" type="ORF">EAO74_05575</name>
</gene>